<sequence>MLAGGFYSIEAIHKGNNWNVHLHTLVELKHQNLLPGSRKALRHTKAEEMLSQDWYRLTMHQAKIVSIRVVSSPGNALKYILKDLLKSPGLSGLVAREYLEALKSSRLISTFGKWYHKVRELLSAHRFECPNCQNDSWVDQFFLRDIEKELNPARAP</sequence>
<organism evidence="1">
    <name type="scientific">marine sediment metagenome</name>
    <dbReference type="NCBI Taxonomy" id="412755"/>
    <lineage>
        <taxon>unclassified sequences</taxon>
        <taxon>metagenomes</taxon>
        <taxon>ecological metagenomes</taxon>
    </lineage>
</organism>
<dbReference type="AlphaFoldDB" id="X1LFW1"/>
<protein>
    <submittedName>
        <fullName evidence="1">Uncharacterized protein</fullName>
    </submittedName>
</protein>
<gene>
    <name evidence="1" type="ORF">S06H3_14707</name>
</gene>
<reference evidence="1" key="1">
    <citation type="journal article" date="2014" name="Front. Microbiol.">
        <title>High frequency of phylogenetically diverse reductive dehalogenase-homologous genes in deep subseafloor sedimentary metagenomes.</title>
        <authorList>
            <person name="Kawai M."/>
            <person name="Futagami T."/>
            <person name="Toyoda A."/>
            <person name="Takaki Y."/>
            <person name="Nishi S."/>
            <person name="Hori S."/>
            <person name="Arai W."/>
            <person name="Tsubouchi T."/>
            <person name="Morono Y."/>
            <person name="Uchiyama I."/>
            <person name="Ito T."/>
            <person name="Fujiyama A."/>
            <person name="Inagaki F."/>
            <person name="Takami H."/>
        </authorList>
    </citation>
    <scope>NUCLEOTIDE SEQUENCE</scope>
    <source>
        <strain evidence="1">Expedition CK06-06</strain>
    </source>
</reference>
<proteinExistence type="predicted"/>
<accession>X1LFW1</accession>
<evidence type="ECO:0000313" key="1">
    <source>
        <dbReference type="EMBL" id="GAI04746.1"/>
    </source>
</evidence>
<name>X1LFW1_9ZZZZ</name>
<feature type="non-terminal residue" evidence="1">
    <location>
        <position position="156"/>
    </location>
</feature>
<comment type="caution">
    <text evidence="1">The sequence shown here is derived from an EMBL/GenBank/DDBJ whole genome shotgun (WGS) entry which is preliminary data.</text>
</comment>
<dbReference type="EMBL" id="BARV01007202">
    <property type="protein sequence ID" value="GAI04746.1"/>
    <property type="molecule type" value="Genomic_DNA"/>
</dbReference>